<evidence type="ECO:0000313" key="2">
    <source>
        <dbReference type="Proteomes" id="UP000078386"/>
    </source>
</evidence>
<name>A0A1B7K327_9ENTR</name>
<evidence type="ECO:0008006" key="3">
    <source>
        <dbReference type="Google" id="ProtNLM"/>
    </source>
</evidence>
<proteinExistence type="predicted"/>
<comment type="caution">
    <text evidence="1">The sequence shown here is derived from an EMBL/GenBank/DDBJ whole genome shotgun (WGS) entry which is preliminary data.</text>
</comment>
<dbReference type="PROSITE" id="PS51257">
    <property type="entry name" value="PROKAR_LIPOPROTEIN"/>
    <property type="match status" value="1"/>
</dbReference>
<dbReference type="PATRIC" id="fig|1354264.4.peg.1593"/>
<sequence>MKITTLFSAGILTLLLAGCNDNDFKSRTITIEGTKLELSGSKLVGKVGNKSDTCDVDTYKSDREGDEKVWSEYIIYKCGEHNFIRVDFKYPVTSAEPMPIRVGSANNRFLEPKFFTWADVKM</sequence>
<accession>A0A1B7K327</accession>
<keyword evidence="2" id="KW-1185">Reference proteome</keyword>
<dbReference type="EMBL" id="LXEU01000037">
    <property type="protein sequence ID" value="OAT54535.1"/>
    <property type="molecule type" value="Genomic_DNA"/>
</dbReference>
<protein>
    <recommendedName>
        <fullName evidence="3">Lipoprotein</fullName>
    </recommendedName>
</protein>
<dbReference type="AlphaFoldDB" id="A0A1B7K327"/>
<organism evidence="1 2">
    <name type="scientific">Kluyvera georgiana ATCC 51603</name>
    <dbReference type="NCBI Taxonomy" id="1354264"/>
    <lineage>
        <taxon>Bacteria</taxon>
        <taxon>Pseudomonadati</taxon>
        <taxon>Pseudomonadota</taxon>
        <taxon>Gammaproteobacteria</taxon>
        <taxon>Enterobacterales</taxon>
        <taxon>Enterobacteriaceae</taxon>
        <taxon>Kluyvera</taxon>
    </lineage>
</organism>
<dbReference type="RefSeq" id="WP_064543949.1">
    <property type="nucleotide sequence ID" value="NZ_LXEU01000037.1"/>
</dbReference>
<gene>
    <name evidence="1" type="ORF">M989_01532</name>
</gene>
<evidence type="ECO:0000313" key="1">
    <source>
        <dbReference type="EMBL" id="OAT54535.1"/>
    </source>
</evidence>
<dbReference type="Proteomes" id="UP000078386">
    <property type="component" value="Unassembled WGS sequence"/>
</dbReference>
<reference evidence="1 2" key="1">
    <citation type="submission" date="2016-04" db="EMBL/GenBank/DDBJ databases">
        <title>ATOL: Assembling a taxonomically balanced genome-scale reconstruction of the evolutionary history of the Enterobacteriaceae.</title>
        <authorList>
            <person name="Plunkett G.III."/>
            <person name="Neeno-Eckwall E.C."/>
            <person name="Glasner J.D."/>
            <person name="Perna N.T."/>
        </authorList>
    </citation>
    <scope>NUCLEOTIDE SEQUENCE [LARGE SCALE GENOMIC DNA]</scope>
    <source>
        <strain evidence="1 2">ATCC 51603</strain>
    </source>
</reference>